<dbReference type="EMBL" id="LBSR01000006">
    <property type="protein sequence ID" value="KKQ23018.1"/>
    <property type="molecule type" value="Genomic_DNA"/>
</dbReference>
<comment type="function">
    <text evidence="5">This is one of the proteins that binds to the 5S RNA in the ribosome where it forms part of the central protuberance.</text>
</comment>
<evidence type="ECO:0000256" key="6">
    <source>
        <dbReference type="SAM" id="MobiDB-lite"/>
    </source>
</evidence>
<evidence type="ECO:0000259" key="8">
    <source>
        <dbReference type="Pfam" id="PF14693"/>
    </source>
</evidence>
<dbReference type="NCBIfam" id="TIGR00731">
    <property type="entry name" value="bL25_bact_ctc"/>
    <property type="match status" value="1"/>
</dbReference>
<dbReference type="GO" id="GO:0003735">
    <property type="term" value="F:structural constituent of ribosome"/>
    <property type="evidence" value="ECO:0007669"/>
    <property type="project" value="InterPro"/>
</dbReference>
<dbReference type="Pfam" id="PF14693">
    <property type="entry name" value="Ribosomal_TL5_C"/>
    <property type="match status" value="1"/>
</dbReference>
<comment type="subunit">
    <text evidence="5">Part of the 50S ribosomal subunit; part of the 5S rRNA/L5/L18/L25 subcomplex. Contacts the 5S rRNA. Binds to the 5S rRNA independently of L5 and L18.</text>
</comment>
<dbReference type="Gene3D" id="2.170.120.20">
    <property type="entry name" value="Ribosomal protein L25, beta domain"/>
    <property type="match status" value="1"/>
</dbReference>
<sequence length="219" mass="24576">MELTAQKREIFGKKVSTLRKKGIIPAELYGHGIENLHLSVPVKEFSRAFKEAGESTILKLKVEGGKEFNVLIHDIERNALNDEISHIDFYSVKMDEKLKTRVLLEFIGESLAVKEKNGILVKAMHEIEIEALPADLPHHILVDLSKISEIGGSIFVKDLDFGKGVKVLVEPETVIATVVEQKVEEEVAAPAVSVEDIKVESEEKKEARDKEKEEEKIKE</sequence>
<dbReference type="GO" id="GO:0006412">
    <property type="term" value="P:translation"/>
    <property type="evidence" value="ECO:0007669"/>
    <property type="project" value="UniProtKB-UniRule"/>
</dbReference>
<evidence type="ECO:0000256" key="3">
    <source>
        <dbReference type="ARBA" id="ARBA00022980"/>
    </source>
</evidence>
<evidence type="ECO:0000256" key="1">
    <source>
        <dbReference type="ARBA" id="ARBA00022730"/>
    </source>
</evidence>
<dbReference type="HAMAP" id="MF_01334">
    <property type="entry name" value="Ribosomal_bL25_CTC"/>
    <property type="match status" value="1"/>
</dbReference>
<dbReference type="Proteomes" id="UP000034044">
    <property type="component" value="Unassembled WGS sequence"/>
</dbReference>
<evidence type="ECO:0000256" key="2">
    <source>
        <dbReference type="ARBA" id="ARBA00022884"/>
    </source>
</evidence>
<protein>
    <recommendedName>
        <fullName evidence="5">Large ribosomal subunit protein bL25</fullName>
    </recommendedName>
    <alternativeName>
        <fullName evidence="5">General stress protein CTC</fullName>
    </alternativeName>
</protein>
<feature type="domain" description="Large ribosomal subunit protein bL25 L25" evidence="7">
    <location>
        <begin position="3"/>
        <end position="89"/>
    </location>
</feature>
<feature type="region of interest" description="Disordered" evidence="6">
    <location>
        <begin position="200"/>
        <end position="219"/>
    </location>
</feature>
<keyword evidence="1 5" id="KW-0699">rRNA-binding</keyword>
<dbReference type="AlphaFoldDB" id="A0A0G0FVE3"/>
<reference evidence="9 10" key="1">
    <citation type="journal article" date="2015" name="Nature">
        <title>rRNA introns, odd ribosomes, and small enigmatic genomes across a large radiation of phyla.</title>
        <authorList>
            <person name="Brown C.T."/>
            <person name="Hug L.A."/>
            <person name="Thomas B.C."/>
            <person name="Sharon I."/>
            <person name="Castelle C.J."/>
            <person name="Singh A."/>
            <person name="Wilkins M.J."/>
            <person name="Williams K.H."/>
            <person name="Banfield J.F."/>
        </authorList>
    </citation>
    <scope>NUCLEOTIDE SEQUENCE [LARGE SCALE GENOMIC DNA]</scope>
</reference>
<comment type="similarity">
    <text evidence="5">Belongs to the bacterial ribosomal protein bL25 family. CTC subfamily.</text>
</comment>
<dbReference type="Pfam" id="PF01386">
    <property type="entry name" value="Ribosomal_L25p"/>
    <property type="match status" value="1"/>
</dbReference>
<evidence type="ECO:0000259" key="7">
    <source>
        <dbReference type="Pfam" id="PF01386"/>
    </source>
</evidence>
<organism evidence="9 10">
    <name type="scientific">Candidatus Wolfebacteria bacterium GW2011_GWC1_37_10</name>
    <dbReference type="NCBI Taxonomy" id="1619010"/>
    <lineage>
        <taxon>Bacteria</taxon>
        <taxon>Candidatus Wolfeibacteriota</taxon>
    </lineage>
</organism>
<keyword evidence="3 5" id="KW-0689">Ribosomal protein</keyword>
<keyword evidence="4 5" id="KW-0687">Ribonucleoprotein</keyword>
<evidence type="ECO:0000313" key="9">
    <source>
        <dbReference type="EMBL" id="KKQ23018.1"/>
    </source>
</evidence>
<proteinExistence type="inferred from homology"/>
<gene>
    <name evidence="5" type="primary">rplY</name>
    <name evidence="5" type="synonym">ctc</name>
    <name evidence="9" type="ORF">US36_C0006G0017</name>
</gene>
<evidence type="ECO:0000256" key="5">
    <source>
        <dbReference type="HAMAP-Rule" id="MF_01334"/>
    </source>
</evidence>
<dbReference type="InterPro" id="IPR020056">
    <property type="entry name" value="Rbsml_bL25/Gln-tRNA_synth_N"/>
</dbReference>
<accession>A0A0G0FVE3</accession>
<dbReference type="InterPro" id="IPR020930">
    <property type="entry name" value="Ribosomal_uL5_bac-type"/>
</dbReference>
<dbReference type="Gene3D" id="2.40.240.10">
    <property type="entry name" value="Ribosomal Protein L25, Chain P"/>
    <property type="match status" value="1"/>
</dbReference>
<dbReference type="InterPro" id="IPR001021">
    <property type="entry name" value="Ribosomal_bL25_long"/>
</dbReference>
<dbReference type="GO" id="GO:0022625">
    <property type="term" value="C:cytosolic large ribosomal subunit"/>
    <property type="evidence" value="ECO:0007669"/>
    <property type="project" value="TreeGrafter"/>
</dbReference>
<name>A0A0G0FVE3_9BACT</name>
<dbReference type="InterPro" id="IPR037121">
    <property type="entry name" value="Ribosomal_bL25_C"/>
</dbReference>
<dbReference type="PANTHER" id="PTHR33284">
    <property type="entry name" value="RIBOSOMAL PROTEIN L25/GLN-TRNA SYNTHETASE, ANTI-CODON-BINDING DOMAIN-CONTAINING PROTEIN"/>
    <property type="match status" value="1"/>
</dbReference>
<keyword evidence="2 5" id="KW-0694">RNA-binding</keyword>
<evidence type="ECO:0000313" key="10">
    <source>
        <dbReference type="Proteomes" id="UP000034044"/>
    </source>
</evidence>
<evidence type="ECO:0000256" key="4">
    <source>
        <dbReference type="ARBA" id="ARBA00023274"/>
    </source>
</evidence>
<dbReference type="InterPro" id="IPR020057">
    <property type="entry name" value="Ribosomal_bL25_b-dom"/>
</dbReference>
<dbReference type="InterPro" id="IPR029751">
    <property type="entry name" value="Ribosomal_L25_dom"/>
</dbReference>
<dbReference type="SUPFAM" id="SSF50715">
    <property type="entry name" value="Ribosomal protein L25-like"/>
    <property type="match status" value="1"/>
</dbReference>
<dbReference type="InterPro" id="IPR011035">
    <property type="entry name" value="Ribosomal_bL25/Gln-tRNA_synth"/>
</dbReference>
<dbReference type="CDD" id="cd00495">
    <property type="entry name" value="Ribosomal_L25_TL5_CTC"/>
    <property type="match status" value="1"/>
</dbReference>
<dbReference type="GO" id="GO:0008097">
    <property type="term" value="F:5S rRNA binding"/>
    <property type="evidence" value="ECO:0007669"/>
    <property type="project" value="InterPro"/>
</dbReference>
<comment type="caution">
    <text evidence="9">The sequence shown here is derived from an EMBL/GenBank/DDBJ whole genome shotgun (WGS) entry which is preliminary data.</text>
</comment>
<dbReference type="PANTHER" id="PTHR33284:SF1">
    <property type="entry name" value="RIBOSOMAL PROTEIN L25_GLN-TRNA SYNTHETASE, ANTI-CODON-BINDING DOMAIN-CONTAINING PROTEIN"/>
    <property type="match status" value="1"/>
</dbReference>
<feature type="domain" description="Large ribosomal subunit protein bL25 beta" evidence="8">
    <location>
        <begin position="97"/>
        <end position="181"/>
    </location>
</feature>